<protein>
    <recommendedName>
        <fullName evidence="4">ADP-ribosylation factor-like protein 6-interacting protein 4</fullName>
    </recommendedName>
</protein>
<reference evidence="10" key="1">
    <citation type="submission" date="2023-01" db="EMBL/GenBank/DDBJ databases">
        <title>Key to firefly adult light organ development and bioluminescence: homeobox transcription factors regulate luciferase expression and transportation to peroxisome.</title>
        <authorList>
            <person name="Fu X."/>
        </authorList>
    </citation>
    <scope>NUCLEOTIDE SEQUENCE [LARGE SCALE GENOMIC DNA]</scope>
</reference>
<dbReference type="Proteomes" id="UP001353858">
    <property type="component" value="Unassembled WGS sequence"/>
</dbReference>
<evidence type="ECO:0000256" key="5">
    <source>
        <dbReference type="ARBA" id="ARBA00022664"/>
    </source>
</evidence>
<evidence type="ECO:0000256" key="7">
    <source>
        <dbReference type="ARBA" id="ARBA00023242"/>
    </source>
</evidence>
<proteinExistence type="inferred from homology"/>
<organism evidence="9 10">
    <name type="scientific">Aquatica leii</name>
    <dbReference type="NCBI Taxonomy" id="1421715"/>
    <lineage>
        <taxon>Eukaryota</taxon>
        <taxon>Metazoa</taxon>
        <taxon>Ecdysozoa</taxon>
        <taxon>Arthropoda</taxon>
        <taxon>Hexapoda</taxon>
        <taxon>Insecta</taxon>
        <taxon>Pterygota</taxon>
        <taxon>Neoptera</taxon>
        <taxon>Endopterygota</taxon>
        <taxon>Coleoptera</taxon>
        <taxon>Polyphaga</taxon>
        <taxon>Elateriformia</taxon>
        <taxon>Elateroidea</taxon>
        <taxon>Lampyridae</taxon>
        <taxon>Luciolinae</taxon>
        <taxon>Aquatica</taxon>
    </lineage>
</organism>
<evidence type="ECO:0000256" key="3">
    <source>
        <dbReference type="ARBA" id="ARBA00006852"/>
    </source>
</evidence>
<dbReference type="GO" id="GO:0008380">
    <property type="term" value="P:RNA splicing"/>
    <property type="evidence" value="ECO:0007669"/>
    <property type="project" value="UniProtKB-KW"/>
</dbReference>
<dbReference type="Pfam" id="PF10500">
    <property type="entry name" value="SR-25"/>
    <property type="match status" value="1"/>
</dbReference>
<evidence type="ECO:0000256" key="2">
    <source>
        <dbReference type="ARBA" id="ARBA00004604"/>
    </source>
</evidence>
<sequence>MRKRSPSTSSSTSSSSTSSYSNSSNSSSTNSSGSSSSTCSSSSNDRPRKDKKKVTVQKPKGVLKRKHKKKVSKVNEVEDKDDVSADVPIDLMGQAKDMAPMTKEQWDKQQSVTKKVYDESTGRHRLIKGDGEVIEEIVSKERHKAINKIATKGDGDFFQQNVSSASFK</sequence>
<evidence type="ECO:0000256" key="4">
    <source>
        <dbReference type="ARBA" id="ARBA00017993"/>
    </source>
</evidence>
<evidence type="ECO:0000256" key="6">
    <source>
        <dbReference type="ARBA" id="ARBA00023187"/>
    </source>
</evidence>
<accession>A0AAN7SRP5</accession>
<dbReference type="GO" id="GO:0005730">
    <property type="term" value="C:nucleolus"/>
    <property type="evidence" value="ECO:0007669"/>
    <property type="project" value="UniProtKB-SubCell"/>
</dbReference>
<dbReference type="InterPro" id="IPR019532">
    <property type="entry name" value="Nucl_RNA-splicing_assoc_SR-25"/>
</dbReference>
<keyword evidence="7" id="KW-0539">Nucleus</keyword>
<dbReference type="EMBL" id="JARPUR010000002">
    <property type="protein sequence ID" value="KAK4881100.1"/>
    <property type="molecule type" value="Genomic_DNA"/>
</dbReference>
<comment type="similarity">
    <text evidence="3">Belongs to the ARL6IP4 family.</text>
</comment>
<feature type="region of interest" description="Disordered" evidence="8">
    <location>
        <begin position="1"/>
        <end position="80"/>
    </location>
</feature>
<evidence type="ECO:0000256" key="8">
    <source>
        <dbReference type="SAM" id="MobiDB-lite"/>
    </source>
</evidence>
<evidence type="ECO:0000313" key="10">
    <source>
        <dbReference type="Proteomes" id="UP001353858"/>
    </source>
</evidence>
<dbReference type="GO" id="GO:0006397">
    <property type="term" value="P:mRNA processing"/>
    <property type="evidence" value="ECO:0007669"/>
    <property type="project" value="UniProtKB-KW"/>
</dbReference>
<dbReference type="AlphaFoldDB" id="A0AAN7SRP5"/>
<keyword evidence="10" id="KW-1185">Reference proteome</keyword>
<keyword evidence="6" id="KW-0508">mRNA splicing</keyword>
<evidence type="ECO:0000256" key="1">
    <source>
        <dbReference type="ARBA" id="ARBA00004324"/>
    </source>
</evidence>
<name>A0AAN7SRP5_9COLE</name>
<evidence type="ECO:0000313" key="9">
    <source>
        <dbReference type="EMBL" id="KAK4881100.1"/>
    </source>
</evidence>
<feature type="compositionally biased region" description="Basic residues" evidence="8">
    <location>
        <begin position="49"/>
        <end position="72"/>
    </location>
</feature>
<feature type="compositionally biased region" description="Low complexity" evidence="8">
    <location>
        <begin position="1"/>
        <end position="44"/>
    </location>
</feature>
<comment type="subcellular location">
    <subcellularLocation>
        <location evidence="1">Nucleus speckle</location>
    </subcellularLocation>
    <subcellularLocation>
        <location evidence="2">Nucleus</location>
        <location evidence="2">Nucleolus</location>
    </subcellularLocation>
</comment>
<keyword evidence="5" id="KW-0507">mRNA processing</keyword>
<gene>
    <name evidence="9" type="ORF">RN001_004419</name>
</gene>
<dbReference type="GO" id="GO:0016607">
    <property type="term" value="C:nuclear speck"/>
    <property type="evidence" value="ECO:0007669"/>
    <property type="project" value="UniProtKB-SubCell"/>
</dbReference>
<comment type="caution">
    <text evidence="9">The sequence shown here is derived from an EMBL/GenBank/DDBJ whole genome shotgun (WGS) entry which is preliminary data.</text>
</comment>